<evidence type="ECO:0000313" key="7">
    <source>
        <dbReference type="EMBL" id="KAF1917644.1"/>
    </source>
</evidence>
<dbReference type="PANTHER" id="PTHR42978:SF2">
    <property type="entry name" value="102 KBASES UNSTABLE REGION: FROM 1 TO 119443"/>
    <property type="match status" value="1"/>
</dbReference>
<evidence type="ECO:0000259" key="6">
    <source>
        <dbReference type="Pfam" id="PF00753"/>
    </source>
</evidence>
<keyword evidence="3" id="KW-0479">Metal-binding</keyword>
<dbReference type="InterPro" id="IPR001279">
    <property type="entry name" value="Metallo-B-lactamas"/>
</dbReference>
<gene>
    <name evidence="7" type="ORF">BDU57DRAFT_513998</name>
</gene>
<dbReference type="Gene3D" id="3.60.15.10">
    <property type="entry name" value="Ribonuclease Z/Hydroxyacylglutathione hydrolase-like"/>
    <property type="match status" value="1"/>
</dbReference>
<keyword evidence="4" id="KW-0378">Hydrolase</keyword>
<feature type="domain" description="Metallo-beta-lactamase" evidence="6">
    <location>
        <begin position="74"/>
        <end position="240"/>
    </location>
</feature>
<comment type="similarity">
    <text evidence="2">Belongs to the metallo-beta-lactamase superfamily.</text>
</comment>
<keyword evidence="8" id="KW-1185">Reference proteome</keyword>
<dbReference type="Pfam" id="PF00753">
    <property type="entry name" value="Lactamase_B"/>
    <property type="match status" value="1"/>
</dbReference>
<name>A0A6A5QSV7_AMPQU</name>
<reference evidence="7" key="1">
    <citation type="journal article" date="2020" name="Stud. Mycol.">
        <title>101 Dothideomycetes genomes: a test case for predicting lifestyles and emergence of pathogens.</title>
        <authorList>
            <person name="Haridas S."/>
            <person name="Albert R."/>
            <person name="Binder M."/>
            <person name="Bloem J."/>
            <person name="Labutti K."/>
            <person name="Salamov A."/>
            <person name="Andreopoulos B."/>
            <person name="Baker S."/>
            <person name="Barry K."/>
            <person name="Bills G."/>
            <person name="Bluhm B."/>
            <person name="Cannon C."/>
            <person name="Castanera R."/>
            <person name="Culley D."/>
            <person name="Daum C."/>
            <person name="Ezra D."/>
            <person name="Gonzalez J."/>
            <person name="Henrissat B."/>
            <person name="Kuo A."/>
            <person name="Liang C."/>
            <person name="Lipzen A."/>
            <person name="Lutzoni F."/>
            <person name="Magnuson J."/>
            <person name="Mondo S."/>
            <person name="Nolan M."/>
            <person name="Ohm R."/>
            <person name="Pangilinan J."/>
            <person name="Park H.-J."/>
            <person name="Ramirez L."/>
            <person name="Alfaro M."/>
            <person name="Sun H."/>
            <person name="Tritt A."/>
            <person name="Yoshinaga Y."/>
            <person name="Zwiers L.-H."/>
            <person name="Turgeon B."/>
            <person name="Goodwin S."/>
            <person name="Spatafora J."/>
            <person name="Crous P."/>
            <person name="Grigoriev I."/>
        </authorList>
    </citation>
    <scope>NUCLEOTIDE SEQUENCE</scope>
    <source>
        <strain evidence="7">HMLAC05119</strain>
    </source>
</reference>
<evidence type="ECO:0000313" key="8">
    <source>
        <dbReference type="Proteomes" id="UP000800096"/>
    </source>
</evidence>
<dbReference type="InterPro" id="IPR051013">
    <property type="entry name" value="MBL_superfamily_lactonases"/>
</dbReference>
<keyword evidence="5" id="KW-0862">Zinc</keyword>
<comment type="cofactor">
    <cofactor evidence="1">
        <name>Zn(2+)</name>
        <dbReference type="ChEBI" id="CHEBI:29105"/>
    </cofactor>
</comment>
<organism evidence="7 8">
    <name type="scientific">Ampelomyces quisqualis</name>
    <name type="common">Powdery mildew agent</name>
    <dbReference type="NCBI Taxonomy" id="50730"/>
    <lineage>
        <taxon>Eukaryota</taxon>
        <taxon>Fungi</taxon>
        <taxon>Dikarya</taxon>
        <taxon>Ascomycota</taxon>
        <taxon>Pezizomycotina</taxon>
        <taxon>Dothideomycetes</taxon>
        <taxon>Pleosporomycetidae</taxon>
        <taxon>Pleosporales</taxon>
        <taxon>Pleosporineae</taxon>
        <taxon>Phaeosphaeriaceae</taxon>
        <taxon>Ampelomyces</taxon>
    </lineage>
</organism>
<dbReference type="GO" id="GO:0016787">
    <property type="term" value="F:hydrolase activity"/>
    <property type="evidence" value="ECO:0007669"/>
    <property type="project" value="UniProtKB-KW"/>
</dbReference>
<sequence>MSADVKFLKHRSRILPRDIPEATVSVHALSCGHFTFPEYQFVHPVSRDARKSVPSLAFLIQHQDPSTSRVTRIVFDLGIRRDVKRYPEPIQRHIETRQPLTTDPDVTKSLAKGGLQPSDIDYVIYSHVHWDHIGEPRDFPSSTFVVGHGVLDLLKGTSSLLRGGHSFFEHDLLPDGRTFQLSDPEVTSAKSPHAKNNSGSIDFNKPWEAHGTLPQTLDVFGNGSLHIVDAPGHLPGHINLLARSSCGRQIYMAGDACHDRRLLTGAKSIGEWNDAHGQTCCIHADRKRAEQTIELIRALERQGVEIIFAHDVEWESDPANESRFFGTCK</sequence>
<dbReference type="AlphaFoldDB" id="A0A6A5QSV7"/>
<dbReference type="PANTHER" id="PTHR42978">
    <property type="entry name" value="QUORUM-QUENCHING LACTONASE YTNP-RELATED-RELATED"/>
    <property type="match status" value="1"/>
</dbReference>
<evidence type="ECO:0000256" key="2">
    <source>
        <dbReference type="ARBA" id="ARBA00007749"/>
    </source>
</evidence>
<dbReference type="CDD" id="cd07730">
    <property type="entry name" value="metallo-hydrolase-like_MBL-fold"/>
    <property type="match status" value="1"/>
</dbReference>
<evidence type="ECO:0000256" key="4">
    <source>
        <dbReference type="ARBA" id="ARBA00022801"/>
    </source>
</evidence>
<dbReference type="Proteomes" id="UP000800096">
    <property type="component" value="Unassembled WGS sequence"/>
</dbReference>
<dbReference type="GO" id="GO:0046872">
    <property type="term" value="F:metal ion binding"/>
    <property type="evidence" value="ECO:0007669"/>
    <property type="project" value="UniProtKB-KW"/>
</dbReference>
<dbReference type="SUPFAM" id="SSF56281">
    <property type="entry name" value="Metallo-hydrolase/oxidoreductase"/>
    <property type="match status" value="1"/>
</dbReference>
<evidence type="ECO:0000256" key="5">
    <source>
        <dbReference type="ARBA" id="ARBA00022833"/>
    </source>
</evidence>
<evidence type="ECO:0000256" key="3">
    <source>
        <dbReference type="ARBA" id="ARBA00022723"/>
    </source>
</evidence>
<evidence type="ECO:0000256" key="1">
    <source>
        <dbReference type="ARBA" id="ARBA00001947"/>
    </source>
</evidence>
<protein>
    <submittedName>
        <fullName evidence="7">Beta-lactamase-like protein</fullName>
    </submittedName>
</protein>
<dbReference type="InterPro" id="IPR036866">
    <property type="entry name" value="RibonucZ/Hydroxyglut_hydro"/>
</dbReference>
<dbReference type="EMBL" id="ML979134">
    <property type="protein sequence ID" value="KAF1917644.1"/>
    <property type="molecule type" value="Genomic_DNA"/>
</dbReference>
<proteinExistence type="inferred from homology"/>
<accession>A0A6A5QSV7</accession>
<dbReference type="OrthoDB" id="10250730at2759"/>